<dbReference type="Proteomes" id="UP000306409">
    <property type="component" value="Chromosome"/>
</dbReference>
<dbReference type="GO" id="GO:0008758">
    <property type="term" value="F:UDP-2,3-diacylglucosamine hydrolase activity"/>
    <property type="evidence" value="ECO:0007669"/>
    <property type="project" value="TreeGrafter"/>
</dbReference>
<protein>
    <submittedName>
        <fullName evidence="1">Serine/threonine protein phosphatase</fullName>
    </submittedName>
</protein>
<sequence length="303" mass="36377">MFTDRRLTEAYNNAKVEYFDNTSKYIFFSDLHRGDDSVSDEFCRNQSLFLHALDYYYNEGYVYVEAGDGDELWEYPKFKHIRLAHSDVFLVIKKFFDDNRLILLYGNHNIYLKNKTFVKKNYYSYYDDYNQDYHDFLKGIEPFEALLLKNSSTGQEILTVHGHQGDFINDQFWVVSMFFLRYLWRFMHVVGFQNPSSPARNMYKRHKIERNYKKWIERHEIMLICGHTHRPKFPKSEELPYFNTGCGIHTRGITGIEILEGKILMVDWRILADKDGVLQVERHVMRGPEPIENFDFNKNNFDH</sequence>
<dbReference type="SUPFAM" id="SSF56300">
    <property type="entry name" value="Metallo-dependent phosphatases"/>
    <property type="match status" value="1"/>
</dbReference>
<proteinExistence type="predicted"/>
<dbReference type="Gene3D" id="3.60.21.10">
    <property type="match status" value="1"/>
</dbReference>
<organism evidence="1 2">
    <name type="scientific">Ruminiclostridium herbifermentans</name>
    <dbReference type="NCBI Taxonomy" id="2488810"/>
    <lineage>
        <taxon>Bacteria</taxon>
        <taxon>Bacillati</taxon>
        <taxon>Bacillota</taxon>
        <taxon>Clostridia</taxon>
        <taxon>Eubacteriales</taxon>
        <taxon>Oscillospiraceae</taxon>
        <taxon>Ruminiclostridium</taxon>
    </lineage>
</organism>
<dbReference type="AlphaFoldDB" id="A0A4U7JJB9"/>
<dbReference type="InterPro" id="IPR029052">
    <property type="entry name" value="Metallo-depent_PP-like"/>
</dbReference>
<name>A0A4U7JJB9_9FIRM</name>
<dbReference type="EMBL" id="CP061336">
    <property type="protein sequence ID" value="QNU66010.1"/>
    <property type="molecule type" value="Genomic_DNA"/>
</dbReference>
<dbReference type="OrthoDB" id="9773199at2"/>
<evidence type="ECO:0000313" key="1">
    <source>
        <dbReference type="EMBL" id="QNU66010.1"/>
    </source>
</evidence>
<dbReference type="PANTHER" id="PTHR34990:SF2">
    <property type="entry name" value="BLL8164 PROTEIN"/>
    <property type="match status" value="1"/>
</dbReference>
<keyword evidence="2" id="KW-1185">Reference proteome</keyword>
<reference evidence="1 2" key="1">
    <citation type="submission" date="2020-09" db="EMBL/GenBank/DDBJ databases">
        <title>Characterization and genome sequencing of Ruminiclostridium sp. nov. MA18.</title>
        <authorList>
            <person name="Rettenmaier R."/>
            <person name="Kowollik M.-L."/>
            <person name="Liebl W."/>
            <person name="Zverlov V."/>
        </authorList>
    </citation>
    <scope>NUCLEOTIDE SEQUENCE [LARGE SCALE GENOMIC DNA]</scope>
    <source>
        <strain evidence="1 2">MA18</strain>
    </source>
</reference>
<dbReference type="GO" id="GO:0016020">
    <property type="term" value="C:membrane"/>
    <property type="evidence" value="ECO:0007669"/>
    <property type="project" value="GOC"/>
</dbReference>
<evidence type="ECO:0000313" key="2">
    <source>
        <dbReference type="Proteomes" id="UP000306409"/>
    </source>
</evidence>
<dbReference type="KEGG" id="rher:EHE19_014115"/>
<dbReference type="RefSeq" id="WP_137696758.1">
    <property type="nucleotide sequence ID" value="NZ_CP061336.1"/>
</dbReference>
<accession>A0A4U7JJB9</accession>
<dbReference type="GO" id="GO:0009245">
    <property type="term" value="P:lipid A biosynthetic process"/>
    <property type="evidence" value="ECO:0007669"/>
    <property type="project" value="TreeGrafter"/>
</dbReference>
<gene>
    <name evidence="1" type="ORF">EHE19_014115</name>
</gene>
<dbReference type="PANTHER" id="PTHR34990">
    <property type="entry name" value="UDP-2,3-DIACYLGLUCOSAMINE HYDROLASE-RELATED"/>
    <property type="match status" value="1"/>
</dbReference>
<dbReference type="InterPro" id="IPR043461">
    <property type="entry name" value="LpxH-like"/>
</dbReference>